<evidence type="ECO:0000256" key="2">
    <source>
        <dbReference type="ARBA" id="ARBA00023163"/>
    </source>
</evidence>
<evidence type="ECO:0000259" key="3">
    <source>
        <dbReference type="Pfam" id="PF16925"/>
    </source>
</evidence>
<dbReference type="RefSeq" id="WP_130345286.1">
    <property type="nucleotide sequence ID" value="NZ_SGWQ01000005.1"/>
</dbReference>
<proteinExistence type="predicted"/>
<gene>
    <name evidence="4" type="ORF">EV193_105428</name>
</gene>
<evidence type="ECO:0000313" key="4">
    <source>
        <dbReference type="EMBL" id="RZS37868.1"/>
    </source>
</evidence>
<dbReference type="AlphaFoldDB" id="A0A4Q7KMG2"/>
<accession>A0A4Q7KMG2</accession>
<dbReference type="SUPFAM" id="SSF48498">
    <property type="entry name" value="Tetracyclin repressor-like, C-terminal domain"/>
    <property type="match status" value="1"/>
</dbReference>
<dbReference type="Proteomes" id="UP000294257">
    <property type="component" value="Unassembled WGS sequence"/>
</dbReference>
<reference evidence="4 5" key="1">
    <citation type="submission" date="2019-02" db="EMBL/GenBank/DDBJ databases">
        <title>Genomic Encyclopedia of Type Strains, Phase IV (KMG-IV): sequencing the most valuable type-strain genomes for metagenomic binning, comparative biology and taxonomic classification.</title>
        <authorList>
            <person name="Goeker M."/>
        </authorList>
    </citation>
    <scope>NUCLEOTIDE SEQUENCE [LARGE SCALE GENOMIC DNA]</scope>
    <source>
        <strain evidence="4 5">DSM 101727</strain>
    </source>
</reference>
<keyword evidence="1" id="KW-0805">Transcription regulation</keyword>
<keyword evidence="5" id="KW-1185">Reference proteome</keyword>
<dbReference type="OrthoDB" id="9805134at2"/>
<dbReference type="EMBL" id="SGWQ01000005">
    <property type="protein sequence ID" value="RZS37868.1"/>
    <property type="molecule type" value="Genomic_DNA"/>
</dbReference>
<comment type="caution">
    <text evidence="4">The sequence shown here is derived from an EMBL/GenBank/DDBJ whole genome shotgun (WGS) entry which is preliminary data.</text>
</comment>
<dbReference type="InterPro" id="IPR036271">
    <property type="entry name" value="Tet_transcr_reg_TetR-rel_C_sf"/>
</dbReference>
<dbReference type="InterPro" id="IPR011075">
    <property type="entry name" value="TetR_C"/>
</dbReference>
<dbReference type="Gene3D" id="1.10.357.10">
    <property type="entry name" value="Tetracycline Repressor, domain 2"/>
    <property type="match status" value="1"/>
</dbReference>
<organism evidence="4 5">
    <name type="scientific">Herbihabitans rhizosphaerae</name>
    <dbReference type="NCBI Taxonomy" id="1872711"/>
    <lineage>
        <taxon>Bacteria</taxon>
        <taxon>Bacillati</taxon>
        <taxon>Actinomycetota</taxon>
        <taxon>Actinomycetes</taxon>
        <taxon>Pseudonocardiales</taxon>
        <taxon>Pseudonocardiaceae</taxon>
        <taxon>Herbihabitans</taxon>
    </lineage>
</organism>
<evidence type="ECO:0000313" key="5">
    <source>
        <dbReference type="Proteomes" id="UP000294257"/>
    </source>
</evidence>
<sequence length="99" mass="10993">MVQRNTAMFELLDGPKPLRDKLKAIFQQLVAEEVVRDPGGCLAVNTMIELSPRDPEVAALLARDTRDRLAALSTAIAAAQRSGEITNDRTPRELTRIMY</sequence>
<dbReference type="Pfam" id="PF16925">
    <property type="entry name" value="TetR_C_13"/>
    <property type="match status" value="1"/>
</dbReference>
<protein>
    <recommendedName>
        <fullName evidence="3">Tetracyclin repressor-like C-terminal domain-containing protein</fullName>
    </recommendedName>
</protein>
<name>A0A4Q7KMG2_9PSEU</name>
<feature type="domain" description="Tetracyclin repressor-like C-terminal" evidence="3">
    <location>
        <begin position="38"/>
        <end position="97"/>
    </location>
</feature>
<keyword evidence="2" id="KW-0804">Transcription</keyword>
<evidence type="ECO:0000256" key="1">
    <source>
        <dbReference type="ARBA" id="ARBA00023015"/>
    </source>
</evidence>